<dbReference type="AlphaFoldDB" id="U2EX85"/>
<evidence type="ECO:0000259" key="3">
    <source>
        <dbReference type="Pfam" id="PF18134"/>
    </source>
</evidence>
<dbReference type="InterPro" id="IPR043519">
    <property type="entry name" value="NT_sf"/>
</dbReference>
<dbReference type="Gene3D" id="3.30.460.10">
    <property type="entry name" value="Beta Polymerase, domain 2"/>
    <property type="match status" value="1"/>
</dbReference>
<feature type="coiled-coil region" evidence="2">
    <location>
        <begin position="158"/>
        <end position="185"/>
    </location>
</feature>
<dbReference type="InterPro" id="IPR006116">
    <property type="entry name" value="NT_2-5OAS_ClassI-CCAase"/>
</dbReference>
<dbReference type="EMBL" id="ANNE01000009">
    <property type="protein sequence ID" value="ERJ22542.1"/>
    <property type="molecule type" value="Genomic_DNA"/>
</dbReference>
<sequence>MGVANKFENLIYTLRIPDDKIAKISDRYKQITKRLNNDFWDENSEKEHSLYVGSYGRDTETKTSDIDMLFWLPYEKYSQYNSYSGNGQSALLQDVKESIRKTYSQTDIRADGQVIIIDFNDGICFEVVPCFENNDCSFEYPDTNDGGSWKTTNPRPEIQTIKDKNKEWNKNLKRLCRMARAWKDEFGVSIGGLLIDTLAHNFLENWEYKNESYSCYHWMIRDFFEYLKNQNKEQKYWHAVGSNQKIYRIGKFENKAKKAYELSLKAIEFEEEKNEEKANEKWSEIFGNIFIKEDKSVKFSNKNYRNTEEFIEDQFNIDIRYILEIDCNVTQNGFRPFKLLNMLAERKILLPKKKLEFEITKNTAVGDYDIYWKVLNRGDEAKRRDKIRGQIIKGDKTKIEHTKFKGNHLVECYIVQKNVVIARDRIDVPIIEE</sequence>
<reference evidence="4 5" key="1">
    <citation type="journal article" date="2013" name="BMC Genomics">
        <title>Comparative genomics of Campylobacter concisus isolates reveals genetic diversity and provides insights into disease association.</title>
        <authorList>
            <person name="Deshpande N.P."/>
            <person name="Kaakoush N.O."/>
            <person name="Wilkins M.R."/>
            <person name="Mitchell H.M."/>
        </authorList>
    </citation>
    <scope>NUCLEOTIDE SEQUENCE [LARGE SCALE GENOMIC DNA]</scope>
    <source>
        <strain evidence="4 5">UNSW3</strain>
    </source>
</reference>
<dbReference type="PATRIC" id="fig|1242966.3.peg.1085"/>
<dbReference type="SUPFAM" id="SSF81301">
    <property type="entry name" value="Nucleotidyltransferase"/>
    <property type="match status" value="1"/>
</dbReference>
<name>U2EX85_9BACT</name>
<evidence type="ECO:0000313" key="4">
    <source>
        <dbReference type="EMBL" id="ERJ22542.1"/>
    </source>
</evidence>
<proteinExistence type="predicted"/>
<dbReference type="InterPro" id="IPR040511">
    <property type="entry name" value="AGS_C"/>
</dbReference>
<accession>U2EX85</accession>
<protein>
    <recommendedName>
        <fullName evidence="3">Adenylyl/Guanylyl and SMODS C-terminal sensor domain-containing protein</fullName>
    </recommendedName>
</protein>
<comment type="caution">
    <text evidence="4">The sequence shown here is derived from an EMBL/GenBank/DDBJ whole genome shotgun (WGS) entry which is preliminary data.</text>
</comment>
<dbReference type="CDD" id="cd05400">
    <property type="entry name" value="NT_2-5OAS_ClassI-CCAase"/>
    <property type="match status" value="1"/>
</dbReference>
<dbReference type="RefSeq" id="WP_021084504.1">
    <property type="nucleotide sequence ID" value="NZ_ANNE01000009.1"/>
</dbReference>
<dbReference type="GO" id="GO:0016779">
    <property type="term" value="F:nucleotidyltransferase activity"/>
    <property type="evidence" value="ECO:0007669"/>
    <property type="project" value="InterPro"/>
</dbReference>
<dbReference type="GO" id="GO:0051607">
    <property type="term" value="P:defense response to virus"/>
    <property type="evidence" value="ECO:0007669"/>
    <property type="project" value="UniProtKB-KW"/>
</dbReference>
<evidence type="ECO:0000256" key="2">
    <source>
        <dbReference type="SAM" id="Coils"/>
    </source>
</evidence>
<dbReference type="Pfam" id="PF18144">
    <property type="entry name" value="SMODS"/>
    <property type="match status" value="1"/>
</dbReference>
<evidence type="ECO:0000256" key="1">
    <source>
        <dbReference type="ARBA" id="ARBA00023118"/>
    </source>
</evidence>
<dbReference type="Pfam" id="PF18134">
    <property type="entry name" value="AGS_C"/>
    <property type="match status" value="1"/>
</dbReference>
<gene>
    <name evidence="4" type="ORF">UNSW3_519</name>
</gene>
<keyword evidence="2" id="KW-0175">Coiled coil</keyword>
<organism evidence="4 5">
    <name type="scientific">Campylobacter concisus UNSW3</name>
    <dbReference type="NCBI Taxonomy" id="1242966"/>
    <lineage>
        <taxon>Bacteria</taxon>
        <taxon>Pseudomonadati</taxon>
        <taxon>Campylobacterota</taxon>
        <taxon>Epsilonproteobacteria</taxon>
        <taxon>Campylobacterales</taxon>
        <taxon>Campylobacteraceae</taxon>
        <taxon>Campylobacter</taxon>
    </lineage>
</organism>
<dbReference type="Proteomes" id="UP000016636">
    <property type="component" value="Unassembled WGS sequence"/>
</dbReference>
<keyword evidence="1" id="KW-0051">Antiviral defense</keyword>
<evidence type="ECO:0000313" key="5">
    <source>
        <dbReference type="Proteomes" id="UP000016636"/>
    </source>
</evidence>
<feature type="domain" description="Adenylyl/Guanylyl and SMODS C-terminal sensor" evidence="3">
    <location>
        <begin position="305"/>
        <end position="430"/>
    </location>
</feature>